<feature type="domain" description="Helicase C-terminal" evidence="7">
    <location>
        <begin position="484"/>
        <end position="667"/>
    </location>
</feature>
<dbReference type="Pfam" id="PF00270">
    <property type="entry name" value="DEAD"/>
    <property type="match status" value="1"/>
</dbReference>
<organism evidence="8 10">
    <name type="scientific">Fragariocoptes setiger</name>
    <dbReference type="NCBI Taxonomy" id="1670756"/>
    <lineage>
        <taxon>Eukaryota</taxon>
        <taxon>Metazoa</taxon>
        <taxon>Ecdysozoa</taxon>
        <taxon>Arthropoda</taxon>
        <taxon>Chelicerata</taxon>
        <taxon>Arachnida</taxon>
        <taxon>Acari</taxon>
        <taxon>Acariformes</taxon>
        <taxon>Trombidiformes</taxon>
        <taxon>Prostigmata</taxon>
        <taxon>Eupodina</taxon>
        <taxon>Eriophyoidea</taxon>
        <taxon>Phytoptidae</taxon>
        <taxon>Fragariocoptes</taxon>
    </lineage>
</organism>
<dbReference type="Pfam" id="PF00271">
    <property type="entry name" value="Helicase_C"/>
    <property type="match status" value="1"/>
</dbReference>
<dbReference type="SMART" id="SM00490">
    <property type="entry name" value="HELICc"/>
    <property type="match status" value="1"/>
</dbReference>
<sequence length="1132" mass="128552">MDRIGFVPSDYYGKLEELLYDNVERFPLFQLENLQQVVPYQLDPCKLLDVPVLGALDILGPESRGTDTDIVAFVNGTLSEELKHPVDSLPGTNLKHQFDHDETHADTYLSLASKHSELLEWIESESKSCESIGTLVDSVSASLRQASLASRNKKDNTTLKDKETQDFIASVLEVNIKGHDLIESKSTEFAKVINIAHEPDEEIINPAKVYPFKLDPFQKQAIIHMEKYCNVFVAAHTSAGKTVVAEYAIAMARRSMTKVVYTSPIKALSNQKYRDFSLEFGDVGLITGDVQVNTGASCLVLTTEILLQMLDNGSDLIRDLEWVIFDEVHYVNDKERGHVWETLMIRIPSRIRIIMLSATVPNVIEFADWVGFVRQKQTIVITTAKRPVPLEHYLYTGSNAKTMNQRFKFIDSSSEFVNHGYVKALESKKGADKFLRGAKGFSGQATTQQEKNIYITLIRHLEKALLLPVICFTFSRKRCDNNSKLLQSIDLTTQEEKARIHKFVTRSLDRFKESDRKLRQVVAVKEMLKRGFGVHHSGILPLLKEITEILFCDGLVKVLFATETFSMGVNMPARCVVFDSIIKHDGERRRNLLPAEYIQMAGRAGRRGKDDVGTVIVLCKNDVPEASDLVAMTLGDPTPLESRFQLKYSMILTLLRARHHLQVESVIGKSFIEHNRQSSIASRQARQRLLLKQVSSFKQPDCDICLQGKMSEFCEYYINFMSNDTFADVRWHITSTALLSKRVFYGRTLVLVGGLDYSPGAVGVIVQAHRDQRPAQIEILCLRDYTSGKVDYVTVNFEQILLVYKARINANWTDLYKEKELLTKGKAINKAAQQIRSFVMGQPSPLHLLKAEHFHARDDLDLRELDFTVAFDRYWTAFQGLKMYDCWSCPQFITHFQSYYRNHRNLAEVNHIAYQLSPESLVFLPEYKKRLCVLRELDYINVENVPELKAKVACLMSVHELVITEMLTENLLTDCTPAEIAALLSAFVYQAKKVDDEITDDFLKAPKTKLERKCKAIVDIATKIGEVQVKHGLDQPVGDFVEQLNFGLVDVVQCWAEGVSFSEILRKTEEQEGIIVRCIQRLDEVLRAVKAACKLVGYPDICERIEVANQSINRDIVFAASLYVCATLDDER</sequence>
<evidence type="ECO:0000256" key="5">
    <source>
        <dbReference type="ARBA" id="ARBA00047984"/>
    </source>
</evidence>
<dbReference type="InterPro" id="IPR016438">
    <property type="entry name" value="SKI2-like"/>
</dbReference>
<dbReference type="Pfam" id="PF08148">
    <property type="entry name" value="DSHCT"/>
    <property type="match status" value="1"/>
</dbReference>
<feature type="non-terminal residue" evidence="8">
    <location>
        <position position="1"/>
    </location>
</feature>
<dbReference type="InterPro" id="IPR011545">
    <property type="entry name" value="DEAD/DEAH_box_helicase_dom"/>
</dbReference>
<name>A0ABQ7S7S5_9ACAR</name>
<evidence type="ECO:0000259" key="6">
    <source>
        <dbReference type="PROSITE" id="PS51192"/>
    </source>
</evidence>
<dbReference type="InterPro" id="IPR050699">
    <property type="entry name" value="RNA-DNA_Helicase"/>
</dbReference>
<dbReference type="InterPro" id="IPR001650">
    <property type="entry name" value="Helicase_C-like"/>
</dbReference>
<dbReference type="Proteomes" id="UP000825002">
    <property type="component" value="Unassembled WGS sequence"/>
</dbReference>
<proteinExistence type="predicted"/>
<evidence type="ECO:0000313" key="9">
    <source>
        <dbReference type="EMBL" id="KAG9510076.1"/>
    </source>
</evidence>
<reference evidence="8 10" key="1">
    <citation type="submission" date="2020-10" db="EMBL/GenBank/DDBJ databases">
        <authorList>
            <person name="Klimov P.B."/>
            <person name="Dyachkov S.M."/>
            <person name="Chetverikov P.E."/>
        </authorList>
    </citation>
    <scope>NUCLEOTIDE SEQUENCE [LARGE SCALE GENOMIC DNA]</scope>
    <source>
        <strain evidence="8">BMOC 18-1129-001#AD2665</strain>
        <tissue evidence="8">Entire mites</tissue>
    </source>
</reference>
<comment type="catalytic activity">
    <reaction evidence="5">
        <text>ATP + H2O = ADP + phosphate + H(+)</text>
        <dbReference type="Rhea" id="RHEA:13065"/>
        <dbReference type="ChEBI" id="CHEBI:15377"/>
        <dbReference type="ChEBI" id="CHEBI:15378"/>
        <dbReference type="ChEBI" id="CHEBI:30616"/>
        <dbReference type="ChEBI" id="CHEBI:43474"/>
        <dbReference type="ChEBI" id="CHEBI:456216"/>
        <dbReference type="EC" id="3.6.4.13"/>
    </reaction>
</comment>
<feature type="domain" description="Helicase ATP-binding" evidence="6">
    <location>
        <begin position="222"/>
        <end position="378"/>
    </location>
</feature>
<evidence type="ECO:0000313" key="10">
    <source>
        <dbReference type="Proteomes" id="UP000825002"/>
    </source>
</evidence>
<dbReference type="PROSITE" id="PS51194">
    <property type="entry name" value="HELICASE_CTER"/>
    <property type="match status" value="1"/>
</dbReference>
<dbReference type="PROSITE" id="PS51192">
    <property type="entry name" value="HELICASE_ATP_BIND_1"/>
    <property type="match status" value="1"/>
</dbReference>
<dbReference type="EMBL" id="JAIFTH010000240">
    <property type="protein sequence ID" value="KAG9510076.1"/>
    <property type="molecule type" value="Genomic_DNA"/>
</dbReference>
<dbReference type="InterPro" id="IPR012961">
    <property type="entry name" value="Ski2/MTR4_C"/>
</dbReference>
<evidence type="ECO:0000256" key="1">
    <source>
        <dbReference type="ARBA" id="ARBA00022741"/>
    </source>
</evidence>
<dbReference type="InterPro" id="IPR027417">
    <property type="entry name" value="P-loop_NTPase"/>
</dbReference>
<dbReference type="PANTHER" id="PTHR12131">
    <property type="entry name" value="ATP-DEPENDENT RNA AND DNA HELICASE"/>
    <property type="match status" value="1"/>
</dbReference>
<gene>
    <name evidence="8" type="primary">SKIV2L</name>
    <name evidence="9" type="ORF">GZH46_01389</name>
    <name evidence="8" type="ORF">GZH46_02209</name>
</gene>
<keyword evidence="2" id="KW-0378">Hydrolase</keyword>
<dbReference type="Gene3D" id="3.40.50.300">
    <property type="entry name" value="P-loop containing nucleotide triphosphate hydrolases"/>
    <property type="match status" value="2"/>
</dbReference>
<accession>A0ABQ7S7S5</accession>
<dbReference type="PANTHER" id="PTHR12131:SF1">
    <property type="entry name" value="ATP-DEPENDENT RNA HELICASE SUPV3L1, MITOCHONDRIAL-RELATED"/>
    <property type="match status" value="1"/>
</dbReference>
<dbReference type="InterPro" id="IPR014001">
    <property type="entry name" value="Helicase_ATP-bd"/>
</dbReference>
<evidence type="ECO:0000256" key="2">
    <source>
        <dbReference type="ARBA" id="ARBA00022801"/>
    </source>
</evidence>
<evidence type="ECO:0000259" key="7">
    <source>
        <dbReference type="PROSITE" id="PS51194"/>
    </source>
</evidence>
<protein>
    <submittedName>
        <fullName evidence="8">Helicase SKI2W</fullName>
    </submittedName>
</protein>
<dbReference type="EMBL" id="JAIFTH010000565">
    <property type="protein sequence ID" value="KAG9509280.1"/>
    <property type="molecule type" value="Genomic_DNA"/>
</dbReference>
<dbReference type="CDD" id="cd18795">
    <property type="entry name" value="SF2_C_Ski2"/>
    <property type="match status" value="1"/>
</dbReference>
<keyword evidence="10" id="KW-1185">Reference proteome</keyword>
<dbReference type="SMART" id="SM01142">
    <property type="entry name" value="DSHCT"/>
    <property type="match status" value="1"/>
</dbReference>
<keyword evidence="4" id="KW-0067">ATP-binding</keyword>
<comment type="caution">
    <text evidence="8">The sequence shown here is derived from an EMBL/GenBank/DDBJ whole genome shotgun (WGS) entry which is preliminary data.</text>
</comment>
<evidence type="ECO:0000313" key="8">
    <source>
        <dbReference type="EMBL" id="KAG9509280.1"/>
    </source>
</evidence>
<dbReference type="SMART" id="SM00487">
    <property type="entry name" value="DEXDc"/>
    <property type="match status" value="1"/>
</dbReference>
<keyword evidence="3 8" id="KW-0347">Helicase</keyword>
<evidence type="ECO:0000256" key="3">
    <source>
        <dbReference type="ARBA" id="ARBA00022806"/>
    </source>
</evidence>
<keyword evidence="1" id="KW-0547">Nucleotide-binding</keyword>
<dbReference type="Gene3D" id="1.10.3380.30">
    <property type="match status" value="1"/>
</dbReference>
<dbReference type="GO" id="GO:0004386">
    <property type="term" value="F:helicase activity"/>
    <property type="evidence" value="ECO:0007669"/>
    <property type="project" value="UniProtKB-KW"/>
</dbReference>
<dbReference type="PIRSF" id="PIRSF005198">
    <property type="entry name" value="Antiviral_helicase_SKI2"/>
    <property type="match status" value="1"/>
</dbReference>
<dbReference type="SUPFAM" id="SSF52540">
    <property type="entry name" value="P-loop containing nucleoside triphosphate hydrolases"/>
    <property type="match status" value="1"/>
</dbReference>
<evidence type="ECO:0000256" key="4">
    <source>
        <dbReference type="ARBA" id="ARBA00022840"/>
    </source>
</evidence>